<dbReference type="OrthoDB" id="1956790at2"/>
<evidence type="ECO:0000313" key="1">
    <source>
        <dbReference type="EMBL" id="RKI89389.1"/>
    </source>
</evidence>
<keyword evidence="2" id="KW-1185">Reference proteome</keyword>
<evidence type="ECO:0000313" key="2">
    <source>
        <dbReference type="Proteomes" id="UP000280696"/>
    </source>
</evidence>
<protein>
    <recommendedName>
        <fullName evidence="3">Lipoprotein</fullName>
    </recommendedName>
</protein>
<proteinExistence type="predicted"/>
<dbReference type="PROSITE" id="PS51257">
    <property type="entry name" value="PROKAR_LIPOPROTEIN"/>
    <property type="match status" value="1"/>
</dbReference>
<reference evidence="1 2" key="1">
    <citation type="submission" date="2018-09" db="EMBL/GenBank/DDBJ databases">
        <title>Murine metabolic-syndrome-specific gut microbial biobank.</title>
        <authorList>
            <person name="Liu C."/>
        </authorList>
    </citation>
    <scope>NUCLEOTIDE SEQUENCE [LARGE SCALE GENOMIC DNA]</scope>
    <source>
        <strain evidence="1 2">0.1xD8-82</strain>
    </source>
</reference>
<accession>A0A3A9AD52</accession>
<sequence length="268" mass="30085">MAKEKTLLPLFIIGSIFLCACSGKVLSKTDGTSAAVSYADDAKSKPEYETNSPEHAAECVMSSLKALDLDTFNEYTDNYVSTTRNWIGIPIAKQYRVFNELLQPSLIKGKHYRRNFRLSQKLTQNLSWEITDVRGSGKKAEIDMNITNIDLSMATANYTVFLLENMAQSNGTGLGALMKDMSDLNRDMEGFLSIIDSMDSDNTCTLSVTLSAFQEDGKWKLHISDEFINAFMGNIDSQEYPEEIMLKIKALEKEIEKNAEEWAEGLFD</sequence>
<name>A0A3A9AD52_9FIRM</name>
<gene>
    <name evidence="1" type="ORF">D7V94_18205</name>
</gene>
<evidence type="ECO:0008006" key="3">
    <source>
        <dbReference type="Google" id="ProtNLM"/>
    </source>
</evidence>
<organism evidence="1 2">
    <name type="scientific">Parablautia intestinalis</name>
    <dbReference type="NCBI Taxonomy" id="2320100"/>
    <lineage>
        <taxon>Bacteria</taxon>
        <taxon>Bacillati</taxon>
        <taxon>Bacillota</taxon>
        <taxon>Clostridia</taxon>
        <taxon>Lachnospirales</taxon>
        <taxon>Lachnospiraceae</taxon>
        <taxon>Parablautia</taxon>
    </lineage>
</organism>
<comment type="caution">
    <text evidence="1">The sequence shown here is derived from an EMBL/GenBank/DDBJ whole genome shotgun (WGS) entry which is preliminary data.</text>
</comment>
<dbReference type="EMBL" id="RAYQ01000023">
    <property type="protein sequence ID" value="RKI89389.1"/>
    <property type="molecule type" value="Genomic_DNA"/>
</dbReference>
<dbReference type="RefSeq" id="WP_120471732.1">
    <property type="nucleotide sequence ID" value="NZ_RAYQ01000023.1"/>
</dbReference>
<dbReference type="AlphaFoldDB" id="A0A3A9AD52"/>
<dbReference type="Proteomes" id="UP000280696">
    <property type="component" value="Unassembled WGS sequence"/>
</dbReference>